<sequence length="20" mass="2095">MGTEVSDQASNAILEDCQIA</sequence>
<reference evidence="1 2" key="1">
    <citation type="journal article" date="2018" name="Front. Plant Sci.">
        <title>Red Clover (Trifolium pratense) and Zigzag Clover (T. medium) - A Picture of Genomic Similarities and Differences.</title>
        <authorList>
            <person name="Dluhosova J."/>
            <person name="Istvanek J."/>
            <person name="Nedelnik J."/>
            <person name="Repkova J."/>
        </authorList>
    </citation>
    <scope>NUCLEOTIDE SEQUENCE [LARGE SCALE GENOMIC DNA]</scope>
    <source>
        <strain evidence="2">cv. 10/8</strain>
        <tissue evidence="1">Leaf</tissue>
    </source>
</reference>
<proteinExistence type="predicted"/>
<dbReference type="Proteomes" id="UP000265520">
    <property type="component" value="Unassembled WGS sequence"/>
</dbReference>
<protein>
    <submittedName>
        <fullName evidence="1">Uncharacterized protein</fullName>
    </submittedName>
</protein>
<evidence type="ECO:0000313" key="1">
    <source>
        <dbReference type="EMBL" id="MCI20959.1"/>
    </source>
</evidence>
<evidence type="ECO:0000313" key="2">
    <source>
        <dbReference type="Proteomes" id="UP000265520"/>
    </source>
</evidence>
<keyword evidence="2" id="KW-1185">Reference proteome</keyword>
<accession>A0A392QAQ9</accession>
<name>A0A392QAQ9_9FABA</name>
<comment type="caution">
    <text evidence="1">The sequence shown here is derived from an EMBL/GenBank/DDBJ whole genome shotgun (WGS) entry which is preliminary data.</text>
</comment>
<dbReference type="AlphaFoldDB" id="A0A392QAQ9"/>
<feature type="non-terminal residue" evidence="1">
    <location>
        <position position="20"/>
    </location>
</feature>
<organism evidence="1 2">
    <name type="scientific">Trifolium medium</name>
    <dbReference type="NCBI Taxonomy" id="97028"/>
    <lineage>
        <taxon>Eukaryota</taxon>
        <taxon>Viridiplantae</taxon>
        <taxon>Streptophyta</taxon>
        <taxon>Embryophyta</taxon>
        <taxon>Tracheophyta</taxon>
        <taxon>Spermatophyta</taxon>
        <taxon>Magnoliopsida</taxon>
        <taxon>eudicotyledons</taxon>
        <taxon>Gunneridae</taxon>
        <taxon>Pentapetalae</taxon>
        <taxon>rosids</taxon>
        <taxon>fabids</taxon>
        <taxon>Fabales</taxon>
        <taxon>Fabaceae</taxon>
        <taxon>Papilionoideae</taxon>
        <taxon>50 kb inversion clade</taxon>
        <taxon>NPAAA clade</taxon>
        <taxon>Hologalegina</taxon>
        <taxon>IRL clade</taxon>
        <taxon>Trifolieae</taxon>
        <taxon>Trifolium</taxon>
    </lineage>
</organism>
<dbReference type="EMBL" id="LXQA010122563">
    <property type="protein sequence ID" value="MCI20959.1"/>
    <property type="molecule type" value="Genomic_DNA"/>
</dbReference>